<dbReference type="Pfam" id="PF00350">
    <property type="entry name" value="Dynamin_N"/>
    <property type="match status" value="1"/>
</dbReference>
<feature type="domain" description="GED" evidence="5">
    <location>
        <begin position="588"/>
        <end position="681"/>
    </location>
</feature>
<dbReference type="Proteomes" id="UP001652600">
    <property type="component" value="Chromosome 12"/>
</dbReference>
<dbReference type="PROSITE" id="PS51718">
    <property type="entry name" value="G_DYNAMIN_2"/>
    <property type="match status" value="1"/>
</dbReference>
<dbReference type="InParanoid" id="A0A1S3B818"/>
<dbReference type="InterPro" id="IPR030381">
    <property type="entry name" value="G_DYNAMIN_dom"/>
</dbReference>
<dbReference type="PANTHER" id="PTHR11566">
    <property type="entry name" value="DYNAMIN"/>
    <property type="match status" value="1"/>
</dbReference>
<dbReference type="GO" id="GO:0016020">
    <property type="term" value="C:membrane"/>
    <property type="evidence" value="ECO:0007669"/>
    <property type="project" value="TreeGrafter"/>
</dbReference>
<dbReference type="GO" id="GO:0005525">
    <property type="term" value="F:GTP binding"/>
    <property type="evidence" value="ECO:0007669"/>
    <property type="project" value="UniProtKB-KW"/>
</dbReference>
<dbReference type="GeneID" id="103487189"/>
<evidence type="ECO:0000259" key="6">
    <source>
        <dbReference type="PROSITE" id="PS51718"/>
    </source>
</evidence>
<keyword evidence="2" id="KW-0342">GTP-binding</keyword>
<gene>
    <name evidence="8" type="primary">LOC103487189</name>
</gene>
<organism evidence="7 8">
    <name type="scientific">Cucumis melo</name>
    <name type="common">Muskmelon</name>
    <dbReference type="NCBI Taxonomy" id="3656"/>
    <lineage>
        <taxon>Eukaryota</taxon>
        <taxon>Viridiplantae</taxon>
        <taxon>Streptophyta</taxon>
        <taxon>Embryophyta</taxon>
        <taxon>Tracheophyta</taxon>
        <taxon>Spermatophyta</taxon>
        <taxon>Magnoliopsida</taxon>
        <taxon>eudicotyledons</taxon>
        <taxon>Gunneridae</taxon>
        <taxon>Pentapetalae</taxon>
        <taxon>rosids</taxon>
        <taxon>fabids</taxon>
        <taxon>Cucurbitales</taxon>
        <taxon>Cucurbitaceae</taxon>
        <taxon>Benincaseae</taxon>
        <taxon>Cucumis</taxon>
    </lineage>
</organism>
<dbReference type="GO" id="GO:0005737">
    <property type="term" value="C:cytoplasm"/>
    <property type="evidence" value="ECO:0007669"/>
    <property type="project" value="TreeGrafter"/>
</dbReference>
<evidence type="ECO:0000256" key="4">
    <source>
        <dbReference type="SAM" id="MobiDB-lite"/>
    </source>
</evidence>
<sequence length="686" mass="76911">MNPSKSSSKMKNKKIAGSSDERETIMDSPITAPVPVENSKEPSNFVAPIVSCFNDRIRPLIDVVDKLRHLNIMKEGIQLPTIVVVGDQSSGKSSVLESLAGISLPRGQGICTRVPLIMRLQQHSAPKTELRLEFNGKSIVTDESHVSEAINVATEELAGHGKGISNTPLTLEVRKNGVPDLTMVDLPGITRVPVHGQPENIYDQIKDIIMEYITPEQSIILNVLSATVDFTTCESIRMSQVVDKTGERTLAVVTKADRAPEGLMEKVTADDVNIGLGYVCVRNRIGEESYEDARREEARIFESHQLLSKIDKSIVGIPVLAQKLVQIQATSIAKNLPDIVRSINEKLSENLSELNKLPKNLTSNAEAVTAFMRIIISAKETLRKILLRGEFDEYLDDKNMHCTARLVEMLNRYSEKLNQFSENDSGRNFLMEELSILEESKTIGLPNFLPRTAFLVLLQRKVKAVSSLPIGFVETIWNYLENVLTAVLTKHSSNYHQLQLSTKRAGHVLIAKMKKRSLERVMEFVEMEKLTDYTCNPEYGTERNKLISQQESFVKQVFGSSAPKIMIKGYGEVEVGELRQYEYLLPQAYDLRMTMTAYWKIVQKRLVDCMALHLEYSIKKLIDEELASEIVNEILGPGGVGIEKMLEEAPNLSLKRDKLNRSIGRLRESKEVVANILDRIATFVGC</sequence>
<dbReference type="PRINTS" id="PR00195">
    <property type="entry name" value="DYNAMIN"/>
</dbReference>
<evidence type="ECO:0000256" key="1">
    <source>
        <dbReference type="ARBA" id="ARBA00022741"/>
    </source>
</evidence>
<dbReference type="PANTHER" id="PTHR11566:SF173">
    <property type="entry name" value="DYNAMIN-RELATED PROTEIN 4C"/>
    <property type="match status" value="1"/>
</dbReference>
<accession>A0A1S3B818</accession>
<dbReference type="Gramene" id="MELO3C002687.2.1">
    <property type="protein sequence ID" value="MELO3C002687.2.1"/>
    <property type="gene ID" value="MELO3C002687.2"/>
</dbReference>
<dbReference type="GO" id="GO:0005874">
    <property type="term" value="C:microtubule"/>
    <property type="evidence" value="ECO:0007669"/>
    <property type="project" value="TreeGrafter"/>
</dbReference>
<name>A0A1S3B818_CUCME</name>
<dbReference type="SUPFAM" id="SSF52540">
    <property type="entry name" value="P-loop containing nucleoside triphosphate hydrolases"/>
    <property type="match status" value="1"/>
</dbReference>
<dbReference type="InterPro" id="IPR001401">
    <property type="entry name" value="Dynamin_GTPase"/>
</dbReference>
<protein>
    <submittedName>
        <fullName evidence="8">Dynamin-related protein 4C-like</fullName>
    </submittedName>
</protein>
<keyword evidence="3" id="KW-0505">Motor protein</keyword>
<dbReference type="SMART" id="SM00053">
    <property type="entry name" value="DYNc"/>
    <property type="match status" value="1"/>
</dbReference>
<evidence type="ECO:0000256" key="3">
    <source>
        <dbReference type="ARBA" id="ARBA00023175"/>
    </source>
</evidence>
<dbReference type="InterPro" id="IPR003130">
    <property type="entry name" value="GED"/>
</dbReference>
<dbReference type="GO" id="GO:0008017">
    <property type="term" value="F:microtubule binding"/>
    <property type="evidence" value="ECO:0007669"/>
    <property type="project" value="TreeGrafter"/>
</dbReference>
<dbReference type="GO" id="GO:0003924">
    <property type="term" value="F:GTPase activity"/>
    <property type="evidence" value="ECO:0007669"/>
    <property type="project" value="InterPro"/>
</dbReference>
<dbReference type="CDD" id="cd08771">
    <property type="entry name" value="DLP_1"/>
    <property type="match status" value="1"/>
</dbReference>
<keyword evidence="7" id="KW-1185">Reference proteome</keyword>
<proteinExistence type="predicted"/>
<evidence type="ECO:0000256" key="2">
    <source>
        <dbReference type="ARBA" id="ARBA00023134"/>
    </source>
</evidence>
<dbReference type="InterPro" id="IPR045063">
    <property type="entry name" value="Dynamin_N"/>
</dbReference>
<dbReference type="Gene3D" id="3.40.50.300">
    <property type="entry name" value="P-loop containing nucleotide triphosphate hydrolases"/>
    <property type="match status" value="1"/>
</dbReference>
<evidence type="ECO:0000313" key="7">
    <source>
        <dbReference type="Proteomes" id="UP001652600"/>
    </source>
</evidence>
<feature type="domain" description="Dynamin-type G" evidence="6">
    <location>
        <begin position="76"/>
        <end position="337"/>
    </location>
</feature>
<dbReference type="RefSeq" id="XP_008443645.2">
    <property type="nucleotide sequence ID" value="XM_008445423.3"/>
</dbReference>
<dbReference type="AlphaFoldDB" id="A0A1S3B818"/>
<reference evidence="8" key="1">
    <citation type="submission" date="2025-08" db="UniProtKB">
        <authorList>
            <consortium name="RefSeq"/>
        </authorList>
    </citation>
    <scope>IDENTIFICATION</scope>
    <source>
        <tissue evidence="8">Stem</tissue>
    </source>
</reference>
<evidence type="ECO:0000259" key="5">
    <source>
        <dbReference type="PROSITE" id="PS51388"/>
    </source>
</evidence>
<dbReference type="InterPro" id="IPR027417">
    <property type="entry name" value="P-loop_NTPase"/>
</dbReference>
<dbReference type="Gene3D" id="1.20.120.1240">
    <property type="entry name" value="Dynamin, middle domain"/>
    <property type="match status" value="1"/>
</dbReference>
<dbReference type="Pfam" id="PF01031">
    <property type="entry name" value="Dynamin_M"/>
    <property type="match status" value="1"/>
</dbReference>
<dbReference type="Pfam" id="PF02212">
    <property type="entry name" value="GED"/>
    <property type="match status" value="1"/>
</dbReference>
<dbReference type="eggNOG" id="KOG0446">
    <property type="taxonomic scope" value="Eukaryota"/>
</dbReference>
<evidence type="ECO:0000313" key="8">
    <source>
        <dbReference type="RefSeq" id="XP_008443645.2"/>
    </source>
</evidence>
<dbReference type="KEGG" id="cmo:103487189"/>
<dbReference type="InterPro" id="IPR022812">
    <property type="entry name" value="Dynamin"/>
</dbReference>
<dbReference type="InterPro" id="IPR000375">
    <property type="entry name" value="Dynamin_stalk"/>
</dbReference>
<feature type="region of interest" description="Disordered" evidence="4">
    <location>
        <begin position="1"/>
        <end position="36"/>
    </location>
</feature>
<dbReference type="PROSITE" id="PS51388">
    <property type="entry name" value="GED"/>
    <property type="match status" value="1"/>
</dbReference>
<dbReference type="InterPro" id="IPR020850">
    <property type="entry name" value="GED_dom"/>
</dbReference>
<keyword evidence="1" id="KW-0547">Nucleotide-binding</keyword>